<dbReference type="GO" id="GO:0005549">
    <property type="term" value="F:odorant binding"/>
    <property type="evidence" value="ECO:0007669"/>
    <property type="project" value="InterPro"/>
</dbReference>
<evidence type="ECO:0000256" key="5">
    <source>
        <dbReference type="ARBA" id="ARBA00022989"/>
    </source>
</evidence>
<dbReference type="AlphaFoldDB" id="A0AAW2H330"/>
<keyword evidence="11" id="KW-1185">Reference proteome</keyword>
<evidence type="ECO:0000256" key="2">
    <source>
        <dbReference type="ARBA" id="ARBA00022606"/>
    </source>
</evidence>
<keyword evidence="2" id="KW-0716">Sensory transduction</keyword>
<evidence type="ECO:0000256" key="6">
    <source>
        <dbReference type="ARBA" id="ARBA00023136"/>
    </source>
</evidence>
<dbReference type="GO" id="GO:0007165">
    <property type="term" value="P:signal transduction"/>
    <property type="evidence" value="ECO:0007669"/>
    <property type="project" value="UniProtKB-KW"/>
</dbReference>
<feature type="transmembrane region" description="Helical" evidence="9">
    <location>
        <begin position="198"/>
        <end position="218"/>
    </location>
</feature>
<proteinExistence type="predicted"/>
<keyword evidence="5 9" id="KW-1133">Transmembrane helix</keyword>
<sequence>MDRDWNDRVISESYSILTTVAAQSRRYSFVLIGIHILAGFFLSIGAYAIRTMNKADNSREFPIKMEFSFEVLESPLFECVLATQIFYTLSLASVVGMINALLATLVIHVGGQVDIMKQAIMKVHGDVDELGTSLTVLSNLIQRHRKIIALADDIENLFSVISLLQLLWNTLIICCAGFMMILTISSGKASMAILMKSMFLYIAKTIEVFVFCYAGEFLSSKSKSICDTVYESLWYNMMPSDSRILLFIMVRSQKRLTITAGKVFDLTLEGFMSVMKASASYMSVLHAMY</sequence>
<dbReference type="PANTHER" id="PTHR21137:SF42">
    <property type="entry name" value="ODORANT RECEPTOR 83A"/>
    <property type="match status" value="1"/>
</dbReference>
<comment type="caution">
    <text evidence="10">The sequence shown here is derived from an EMBL/GenBank/DDBJ whole genome shotgun (WGS) entry which is preliminary data.</text>
</comment>
<keyword evidence="6 9" id="KW-0472">Membrane</keyword>
<evidence type="ECO:0000256" key="1">
    <source>
        <dbReference type="ARBA" id="ARBA00004141"/>
    </source>
</evidence>
<feature type="transmembrane region" description="Helical" evidence="9">
    <location>
        <begin position="166"/>
        <end position="186"/>
    </location>
</feature>
<organism evidence="10 11">
    <name type="scientific">Cardiocondyla obscurior</name>
    <dbReference type="NCBI Taxonomy" id="286306"/>
    <lineage>
        <taxon>Eukaryota</taxon>
        <taxon>Metazoa</taxon>
        <taxon>Ecdysozoa</taxon>
        <taxon>Arthropoda</taxon>
        <taxon>Hexapoda</taxon>
        <taxon>Insecta</taxon>
        <taxon>Pterygota</taxon>
        <taxon>Neoptera</taxon>
        <taxon>Endopterygota</taxon>
        <taxon>Hymenoptera</taxon>
        <taxon>Apocrita</taxon>
        <taxon>Aculeata</taxon>
        <taxon>Formicoidea</taxon>
        <taxon>Formicidae</taxon>
        <taxon>Myrmicinae</taxon>
        <taxon>Cardiocondyla</taxon>
    </lineage>
</organism>
<gene>
    <name evidence="10" type="ORF">PUN28_001121</name>
</gene>
<feature type="transmembrane region" description="Helical" evidence="9">
    <location>
        <begin position="85"/>
        <end position="107"/>
    </location>
</feature>
<comment type="subcellular location">
    <subcellularLocation>
        <location evidence="1">Membrane</location>
        <topology evidence="1">Multi-pass membrane protein</topology>
    </subcellularLocation>
</comment>
<evidence type="ECO:0000256" key="8">
    <source>
        <dbReference type="ARBA" id="ARBA00023224"/>
    </source>
</evidence>
<dbReference type="GO" id="GO:0005886">
    <property type="term" value="C:plasma membrane"/>
    <property type="evidence" value="ECO:0007669"/>
    <property type="project" value="TreeGrafter"/>
</dbReference>
<keyword evidence="7" id="KW-0675">Receptor</keyword>
<evidence type="ECO:0000313" key="10">
    <source>
        <dbReference type="EMBL" id="KAL0133987.1"/>
    </source>
</evidence>
<reference evidence="10 11" key="1">
    <citation type="submission" date="2023-03" db="EMBL/GenBank/DDBJ databases">
        <title>High recombination rates correlate with genetic variation in Cardiocondyla obscurior ants.</title>
        <authorList>
            <person name="Errbii M."/>
        </authorList>
    </citation>
    <scope>NUCLEOTIDE SEQUENCE [LARGE SCALE GENOMIC DNA]</scope>
    <source>
        <strain evidence="10">Alpha-2009</strain>
        <tissue evidence="10">Whole body</tissue>
    </source>
</reference>
<evidence type="ECO:0000256" key="7">
    <source>
        <dbReference type="ARBA" id="ARBA00023170"/>
    </source>
</evidence>
<feature type="transmembrane region" description="Helical" evidence="9">
    <location>
        <begin position="27"/>
        <end position="49"/>
    </location>
</feature>
<dbReference type="Proteomes" id="UP001430953">
    <property type="component" value="Unassembled WGS sequence"/>
</dbReference>
<accession>A0AAW2H330</accession>
<dbReference type="EMBL" id="JADYXP020000001">
    <property type="protein sequence ID" value="KAL0133987.1"/>
    <property type="molecule type" value="Genomic_DNA"/>
</dbReference>
<dbReference type="PANTHER" id="PTHR21137">
    <property type="entry name" value="ODORANT RECEPTOR"/>
    <property type="match status" value="1"/>
</dbReference>
<dbReference type="GO" id="GO:0004984">
    <property type="term" value="F:olfactory receptor activity"/>
    <property type="evidence" value="ECO:0007669"/>
    <property type="project" value="InterPro"/>
</dbReference>
<dbReference type="InterPro" id="IPR004117">
    <property type="entry name" value="7tm6_olfct_rcpt"/>
</dbReference>
<evidence type="ECO:0000256" key="3">
    <source>
        <dbReference type="ARBA" id="ARBA00022692"/>
    </source>
</evidence>
<keyword evidence="3 9" id="KW-0812">Transmembrane</keyword>
<dbReference type="Pfam" id="PF02949">
    <property type="entry name" value="7tm_6"/>
    <property type="match status" value="1"/>
</dbReference>
<keyword evidence="8" id="KW-0807">Transducer</keyword>
<protein>
    <submittedName>
        <fullName evidence="10">Uncharacterized protein</fullName>
    </submittedName>
</protein>
<evidence type="ECO:0000256" key="4">
    <source>
        <dbReference type="ARBA" id="ARBA00022725"/>
    </source>
</evidence>
<evidence type="ECO:0000313" key="11">
    <source>
        <dbReference type="Proteomes" id="UP001430953"/>
    </source>
</evidence>
<name>A0AAW2H330_9HYME</name>
<evidence type="ECO:0000256" key="9">
    <source>
        <dbReference type="SAM" id="Phobius"/>
    </source>
</evidence>
<keyword evidence="4" id="KW-0552">Olfaction</keyword>